<keyword evidence="3" id="KW-1185">Reference proteome</keyword>
<dbReference type="InterPro" id="IPR016024">
    <property type="entry name" value="ARM-type_fold"/>
</dbReference>
<proteinExistence type="predicted"/>
<organism evidence="2 3">
    <name type="scientific">Deinandra increscens subsp. villosa</name>
    <dbReference type="NCBI Taxonomy" id="3103831"/>
    <lineage>
        <taxon>Eukaryota</taxon>
        <taxon>Viridiplantae</taxon>
        <taxon>Streptophyta</taxon>
        <taxon>Embryophyta</taxon>
        <taxon>Tracheophyta</taxon>
        <taxon>Spermatophyta</taxon>
        <taxon>Magnoliopsida</taxon>
        <taxon>eudicotyledons</taxon>
        <taxon>Gunneridae</taxon>
        <taxon>Pentapetalae</taxon>
        <taxon>asterids</taxon>
        <taxon>campanulids</taxon>
        <taxon>Asterales</taxon>
        <taxon>Asteraceae</taxon>
        <taxon>Asteroideae</taxon>
        <taxon>Heliantheae alliance</taxon>
        <taxon>Madieae</taxon>
        <taxon>Madiinae</taxon>
        <taxon>Deinandra</taxon>
    </lineage>
</organism>
<evidence type="ECO:0000256" key="1">
    <source>
        <dbReference type="SAM" id="MobiDB-lite"/>
    </source>
</evidence>
<feature type="region of interest" description="Disordered" evidence="1">
    <location>
        <begin position="534"/>
        <end position="557"/>
    </location>
</feature>
<dbReference type="AlphaFoldDB" id="A0AAP0CY88"/>
<gene>
    <name evidence="2" type="ORF">SSX86_019894</name>
</gene>
<evidence type="ECO:0000313" key="2">
    <source>
        <dbReference type="EMBL" id="KAK9062705.1"/>
    </source>
</evidence>
<dbReference type="SUPFAM" id="SSF48371">
    <property type="entry name" value="ARM repeat"/>
    <property type="match status" value="1"/>
</dbReference>
<sequence>MESVENEMESVESEMESVNEDCKSLFEQVNAEEKEVRDKRRWLLGLPTSQDEDKDVKGSNFESKRQPIPEALLREDDLSYEIIKSLVEKGVCKSKKRYHISEDEMQLVHSPTDVRGVLRLIKDMTNQGLDRFAESLTGGSVIFEKTRWKMNQIIKGCILSASVDKRQNIKLSENQSAVLKNPHNYRWSSKSRFIPVDSDSYRAAVYKILGALEALPTPTLLAMHRKIKGIEGHMPRLKPPKKSGWGRDTLIKHLRKKSLKLLSKHKGDSLEEPLAKAMDIAGLNLKLIQGCEYVTNFVIQLSPDKNSLQNEIAKCIKILDQRVEPQVLKDIQKALNAAGGKIATKSLRASVRNLLIEYLCECSDMEIIPECLHQVLAIIRKSCKSPPYPEKMNIEEDVESILSVSAAMKQLVWDLIPTCEVEKLDQEFGDAYMEDHDDDDDDEDDDEANISSACTVNLSQRMHLMQHHLVIVKNTQQEECQNEKRVMFDDEIERSMCKNNGYLAVQAATDEASMVAYRLIDRILNNDAQIQEGSEQLNSASKKRKATRKEEKEEVEDDVSGTSVVFKAVGELLPLKCEALKKLK</sequence>
<dbReference type="Proteomes" id="UP001408789">
    <property type="component" value="Unassembled WGS sequence"/>
</dbReference>
<evidence type="ECO:0000313" key="3">
    <source>
        <dbReference type="Proteomes" id="UP001408789"/>
    </source>
</evidence>
<comment type="caution">
    <text evidence="2">The sequence shown here is derived from an EMBL/GenBank/DDBJ whole genome shotgun (WGS) entry which is preliminary data.</text>
</comment>
<name>A0AAP0CY88_9ASTR</name>
<dbReference type="EMBL" id="JBCNJP010000019">
    <property type="protein sequence ID" value="KAK9062705.1"/>
    <property type="molecule type" value="Genomic_DNA"/>
</dbReference>
<feature type="compositionally biased region" description="Acidic residues" evidence="1">
    <location>
        <begin position="1"/>
        <end position="19"/>
    </location>
</feature>
<protein>
    <submittedName>
        <fullName evidence="2">Uncharacterized protein</fullName>
    </submittedName>
</protein>
<feature type="region of interest" description="Disordered" evidence="1">
    <location>
        <begin position="1"/>
        <end position="20"/>
    </location>
</feature>
<dbReference type="PANTHER" id="PTHR36071:SF1">
    <property type="entry name" value="DNA DOUBLE-STRAND BREAK REPAIR PROTEIN"/>
    <property type="match status" value="1"/>
</dbReference>
<accession>A0AAP0CY88</accession>
<dbReference type="PANTHER" id="PTHR36071">
    <property type="entry name" value="DNA DOUBLE-STRAND BREAK REPAIR PROTEIN"/>
    <property type="match status" value="1"/>
</dbReference>
<reference evidence="2 3" key="1">
    <citation type="submission" date="2024-04" db="EMBL/GenBank/DDBJ databases">
        <title>The reference genome of an endangered Asteraceae, Deinandra increscens subsp. villosa, native to the Central Coast of California.</title>
        <authorList>
            <person name="Guilliams M."/>
            <person name="Hasenstab-Lehman K."/>
            <person name="Meyer R."/>
            <person name="Mcevoy S."/>
        </authorList>
    </citation>
    <scope>NUCLEOTIDE SEQUENCE [LARGE SCALE GENOMIC DNA]</scope>
    <source>
        <tissue evidence="2">Leaf</tissue>
    </source>
</reference>